<comment type="caution">
    <text evidence="1">The sequence shown here is derived from an EMBL/GenBank/DDBJ whole genome shotgun (WGS) entry which is preliminary data.</text>
</comment>
<organism evidence="1 2">
    <name type="scientific">Candidatus Gottesmanbacteria bacterium GW2011_GWC2_39_8</name>
    <dbReference type="NCBI Taxonomy" id="1618450"/>
    <lineage>
        <taxon>Bacteria</taxon>
        <taxon>Candidatus Gottesmaniibacteriota</taxon>
    </lineage>
</organism>
<gene>
    <name evidence="1" type="ORF">UT63_C0053G0018</name>
</gene>
<sequence length="76" mass="9217">MVYMWDYDIEELKKTEKGKIFILERMINYGPGKEKIKLSLVKKYWNKLNLNNLARKLFELLIWGKYLSSPKNKKSF</sequence>
<accession>A0A0G0T2K1</accession>
<reference evidence="1 2" key="1">
    <citation type="journal article" date="2015" name="Nature">
        <title>rRNA introns, odd ribosomes, and small enigmatic genomes across a large radiation of phyla.</title>
        <authorList>
            <person name="Brown C.T."/>
            <person name="Hug L.A."/>
            <person name="Thomas B.C."/>
            <person name="Sharon I."/>
            <person name="Castelle C.J."/>
            <person name="Singh A."/>
            <person name="Wilkins M.J."/>
            <person name="Williams K.H."/>
            <person name="Banfield J.F."/>
        </authorList>
    </citation>
    <scope>NUCLEOTIDE SEQUENCE [LARGE SCALE GENOMIC DNA]</scope>
</reference>
<dbReference type="AlphaFoldDB" id="A0A0G0T2K1"/>
<proteinExistence type="predicted"/>
<dbReference type="Proteomes" id="UP000034539">
    <property type="component" value="Unassembled WGS sequence"/>
</dbReference>
<evidence type="ECO:0000313" key="2">
    <source>
        <dbReference type="Proteomes" id="UP000034539"/>
    </source>
</evidence>
<evidence type="ECO:0000313" key="1">
    <source>
        <dbReference type="EMBL" id="KKR32067.1"/>
    </source>
</evidence>
<dbReference type="EMBL" id="LBXN01000053">
    <property type="protein sequence ID" value="KKR32067.1"/>
    <property type="molecule type" value="Genomic_DNA"/>
</dbReference>
<name>A0A0G0T2K1_9BACT</name>
<protein>
    <submittedName>
        <fullName evidence="1">Uncharacterized protein</fullName>
    </submittedName>
</protein>